<keyword evidence="2" id="KW-1185">Reference proteome</keyword>
<sequence length="189" mass="20310">MDTPDTPAAEPATRAQEAVELQRGWYGEPLGDLFRRLIADLGLNNQVRLANILGLSAPMLSQLMSGQRAKIGNPVVVQRLQMLQELAWEVAEGTTEGMEAAARMDRIKNAAGTSVLSTTHSGTQRTAAATPREVVHGIQTVLRSVAAADEIAEAARTLAPAHPHLAEFLRVYGTGRTGDALDHFKAHQD</sequence>
<evidence type="ECO:0000313" key="1">
    <source>
        <dbReference type="EMBL" id="MEE4541028.1"/>
    </source>
</evidence>
<proteinExistence type="predicted"/>
<dbReference type="RefSeq" id="WP_330792923.1">
    <property type="nucleotide sequence ID" value="NZ_JAZEWV010000002.1"/>
</dbReference>
<gene>
    <name evidence="1" type="ORF">V2S66_03475</name>
</gene>
<keyword evidence="1" id="KW-0238">DNA-binding</keyword>
<dbReference type="GO" id="GO:0003677">
    <property type="term" value="F:DNA binding"/>
    <property type="evidence" value="ECO:0007669"/>
    <property type="project" value="UniProtKB-KW"/>
</dbReference>
<protein>
    <submittedName>
        <fullName evidence="1">DNA-binding protein</fullName>
    </submittedName>
</protein>
<name>A0ABU7P5D8_9ACTN</name>
<comment type="caution">
    <text evidence="1">The sequence shown here is derived from an EMBL/GenBank/DDBJ whole genome shotgun (WGS) entry which is preliminary data.</text>
</comment>
<evidence type="ECO:0000313" key="2">
    <source>
        <dbReference type="Proteomes" id="UP001344658"/>
    </source>
</evidence>
<dbReference type="Proteomes" id="UP001344658">
    <property type="component" value="Unassembled WGS sequence"/>
</dbReference>
<accession>A0ABU7P5D8</accession>
<reference evidence="1 2" key="1">
    <citation type="submission" date="2023-12" db="EMBL/GenBank/DDBJ databases">
        <title>Streptomyces sp. V4-01.</title>
        <authorList>
            <person name="Somphong A."/>
            <person name="Phongsopitanun W."/>
        </authorList>
    </citation>
    <scope>NUCLEOTIDE SEQUENCE [LARGE SCALE GENOMIC DNA]</scope>
    <source>
        <strain evidence="1 2">V4-01</strain>
    </source>
</reference>
<dbReference type="EMBL" id="JAZEWV010000002">
    <property type="protein sequence ID" value="MEE4541028.1"/>
    <property type="molecule type" value="Genomic_DNA"/>
</dbReference>
<organism evidence="1 2">
    <name type="scientific">Actinacidiphila polyblastidii</name>
    <dbReference type="NCBI Taxonomy" id="3110430"/>
    <lineage>
        <taxon>Bacteria</taxon>
        <taxon>Bacillati</taxon>
        <taxon>Actinomycetota</taxon>
        <taxon>Actinomycetes</taxon>
        <taxon>Kitasatosporales</taxon>
        <taxon>Streptomycetaceae</taxon>
        <taxon>Actinacidiphila</taxon>
    </lineage>
</organism>